<evidence type="ECO:0000256" key="1">
    <source>
        <dbReference type="ARBA" id="ARBA00022490"/>
    </source>
</evidence>
<accession>A0ABQ5N224</accession>
<keyword evidence="3" id="KW-0479">Metal-binding</keyword>
<dbReference type="PANTHER" id="PTHR43616:SF5">
    <property type="entry name" value="GLYCEROL DEHYDROGENASE 1"/>
    <property type="match status" value="1"/>
</dbReference>
<keyword evidence="9" id="KW-1208">Phospholipid metabolism</keyword>
<dbReference type="CDD" id="cd08175">
    <property type="entry name" value="G1PDH"/>
    <property type="match status" value="1"/>
</dbReference>
<keyword evidence="6" id="KW-0520">NAD</keyword>
<sequence>MLIDQSDLLRAFGVGCCITTELMVIEKGCLSQFDSYIKQLGINGPIMALYDTNTFCADNLVRPSAYQEIILAADGLQADEKAVGEVLNKLNPDVKVIVALGSGTIHDIARCCAYKRSLKLISCPTAASVDGFCSNVAAMTWNGSKKTLPAVAPTLVLADTSVIAAAPIRLAKSGIGDILGKYIALADWKIAHILIGEKYTERIAETMESVLKIINNYSREILIGNFDAYEKLIYGLLLSGLAMQVFGNSRPASGAEHHISHLIEMHPLPLGLSSTALHGEKVGVGTIIMSEAYHRFAEYKALDKIHYSFTPITKENVFSFFGNLTDGILEENKSDCLMLLNPSSIHDKWSDICQVIDTIPKPDVLQSFYESLGMKCSLQDIGVDENKKNQLVFLCPLVRNRLTLARIMKQIIVP</sequence>
<protein>
    <submittedName>
        <fullName evidence="10">Glycerol-1-phosphate dehydrogenase [NAD(P)+]</fullName>
    </submittedName>
</protein>
<dbReference type="RefSeq" id="WP_264848518.1">
    <property type="nucleotide sequence ID" value="NZ_BRXR01000001.1"/>
</dbReference>
<dbReference type="PANTHER" id="PTHR43616">
    <property type="entry name" value="GLYCEROL DEHYDROGENASE"/>
    <property type="match status" value="1"/>
</dbReference>
<dbReference type="Gene3D" id="1.20.1090.10">
    <property type="entry name" value="Dehydroquinate synthase-like - alpha domain"/>
    <property type="match status" value="1"/>
</dbReference>
<organism evidence="10 11">
    <name type="scientific">Clostridium omnivorum</name>
    <dbReference type="NCBI Taxonomy" id="1604902"/>
    <lineage>
        <taxon>Bacteria</taxon>
        <taxon>Bacillati</taxon>
        <taxon>Bacillota</taxon>
        <taxon>Clostridia</taxon>
        <taxon>Eubacteriales</taxon>
        <taxon>Clostridiaceae</taxon>
        <taxon>Clostridium</taxon>
    </lineage>
</organism>
<comment type="caution">
    <text evidence="10">The sequence shown here is derived from an EMBL/GenBank/DDBJ whole genome shotgun (WGS) entry which is preliminary data.</text>
</comment>
<evidence type="ECO:0000313" key="10">
    <source>
        <dbReference type="EMBL" id="GLC29231.1"/>
    </source>
</evidence>
<dbReference type="SUPFAM" id="SSF56796">
    <property type="entry name" value="Dehydroquinate synthase-like"/>
    <property type="match status" value="1"/>
</dbReference>
<evidence type="ECO:0000256" key="3">
    <source>
        <dbReference type="ARBA" id="ARBA00022723"/>
    </source>
</evidence>
<evidence type="ECO:0000256" key="2">
    <source>
        <dbReference type="ARBA" id="ARBA00022516"/>
    </source>
</evidence>
<keyword evidence="8" id="KW-0594">Phospholipid biosynthesis</keyword>
<proteinExistence type="predicted"/>
<evidence type="ECO:0000256" key="7">
    <source>
        <dbReference type="ARBA" id="ARBA00023098"/>
    </source>
</evidence>
<reference evidence="10 11" key="1">
    <citation type="journal article" date="2024" name="Int. J. Syst. Evol. Microbiol.">
        <title>Clostridium omnivorum sp. nov., isolated from anoxic soil under the treatment of reductive soil disinfestation.</title>
        <authorList>
            <person name="Ueki A."/>
            <person name="Tonouchi A."/>
            <person name="Kaku N."/>
            <person name="Honma S."/>
            <person name="Ueki K."/>
        </authorList>
    </citation>
    <scope>NUCLEOTIDE SEQUENCE [LARGE SCALE GENOMIC DNA]</scope>
    <source>
        <strain evidence="10 11">E14</strain>
    </source>
</reference>
<dbReference type="Gene3D" id="3.40.50.1970">
    <property type="match status" value="1"/>
</dbReference>
<evidence type="ECO:0000256" key="8">
    <source>
        <dbReference type="ARBA" id="ARBA00023209"/>
    </source>
</evidence>
<dbReference type="InterPro" id="IPR016205">
    <property type="entry name" value="Glycerol_DH"/>
</dbReference>
<keyword evidence="2" id="KW-0444">Lipid biosynthesis</keyword>
<dbReference type="InterPro" id="IPR032837">
    <property type="entry name" value="G1PDH"/>
</dbReference>
<evidence type="ECO:0000256" key="6">
    <source>
        <dbReference type="ARBA" id="ARBA00023027"/>
    </source>
</evidence>
<evidence type="ECO:0000256" key="9">
    <source>
        <dbReference type="ARBA" id="ARBA00023264"/>
    </source>
</evidence>
<gene>
    <name evidence="10" type="primary">egsA</name>
    <name evidence="10" type="ORF">bsdE14_06410</name>
</gene>
<dbReference type="EMBL" id="BRXR01000001">
    <property type="protein sequence ID" value="GLC29231.1"/>
    <property type="molecule type" value="Genomic_DNA"/>
</dbReference>
<keyword evidence="4" id="KW-0521">NADP</keyword>
<name>A0ABQ5N224_9CLOT</name>
<dbReference type="Pfam" id="PF13685">
    <property type="entry name" value="Fe-ADH_2"/>
    <property type="match status" value="1"/>
</dbReference>
<evidence type="ECO:0000313" key="11">
    <source>
        <dbReference type="Proteomes" id="UP001208567"/>
    </source>
</evidence>
<keyword evidence="5" id="KW-0560">Oxidoreductase</keyword>
<dbReference type="Proteomes" id="UP001208567">
    <property type="component" value="Unassembled WGS sequence"/>
</dbReference>
<keyword evidence="7" id="KW-0443">Lipid metabolism</keyword>
<evidence type="ECO:0000256" key="4">
    <source>
        <dbReference type="ARBA" id="ARBA00022857"/>
    </source>
</evidence>
<keyword evidence="11" id="KW-1185">Reference proteome</keyword>
<keyword evidence="1" id="KW-0963">Cytoplasm</keyword>
<evidence type="ECO:0000256" key="5">
    <source>
        <dbReference type="ARBA" id="ARBA00023002"/>
    </source>
</evidence>